<proteinExistence type="predicted"/>
<feature type="chain" id="PRO_5046414858" description="Fibrinogen C-terminal domain-containing protein" evidence="1">
    <location>
        <begin position="23"/>
        <end position="488"/>
    </location>
</feature>
<comment type="caution">
    <text evidence="2">The sequence shown here is derived from an EMBL/GenBank/DDBJ whole genome shotgun (WGS) entry which is preliminary data.</text>
</comment>
<reference evidence="2 3" key="1">
    <citation type="submission" date="2022-05" db="EMBL/GenBank/DDBJ databases">
        <authorList>
            <consortium name="Genoscope - CEA"/>
            <person name="William W."/>
        </authorList>
    </citation>
    <scope>NUCLEOTIDE SEQUENCE [LARGE SCALE GENOMIC DNA]</scope>
</reference>
<protein>
    <recommendedName>
        <fullName evidence="4">Fibrinogen C-terminal domain-containing protein</fullName>
    </recommendedName>
</protein>
<dbReference type="Proteomes" id="UP001159405">
    <property type="component" value="Unassembled WGS sequence"/>
</dbReference>
<dbReference type="EMBL" id="CALNXK010000016">
    <property type="protein sequence ID" value="CAH3104085.1"/>
    <property type="molecule type" value="Genomic_DNA"/>
</dbReference>
<name>A0ABN8NCQ6_9CNID</name>
<feature type="signal peptide" evidence="1">
    <location>
        <begin position="1"/>
        <end position="22"/>
    </location>
</feature>
<keyword evidence="3" id="KW-1185">Reference proteome</keyword>
<evidence type="ECO:0000256" key="1">
    <source>
        <dbReference type="SAM" id="SignalP"/>
    </source>
</evidence>
<evidence type="ECO:0000313" key="3">
    <source>
        <dbReference type="Proteomes" id="UP001159405"/>
    </source>
</evidence>
<evidence type="ECO:0008006" key="4">
    <source>
        <dbReference type="Google" id="ProtNLM"/>
    </source>
</evidence>
<organism evidence="2 3">
    <name type="scientific">Porites lobata</name>
    <dbReference type="NCBI Taxonomy" id="104759"/>
    <lineage>
        <taxon>Eukaryota</taxon>
        <taxon>Metazoa</taxon>
        <taxon>Cnidaria</taxon>
        <taxon>Anthozoa</taxon>
        <taxon>Hexacorallia</taxon>
        <taxon>Scleractinia</taxon>
        <taxon>Fungiina</taxon>
        <taxon>Poritidae</taxon>
        <taxon>Porites</taxon>
    </lineage>
</organism>
<evidence type="ECO:0000313" key="2">
    <source>
        <dbReference type="EMBL" id="CAH3104085.1"/>
    </source>
</evidence>
<accession>A0ABN8NCQ6</accession>
<gene>
    <name evidence="2" type="ORF">PLOB_00011147</name>
</gene>
<keyword evidence="1" id="KW-0732">Signal</keyword>
<sequence length="488" mass="52961">MNLSRMSFLVLLMMGTTFYVNGVTTLVNASSSQTPRSNKAPINHCNCHCTVNQDSRAIKALETKVEGLNNVLNNKTSAISDAVKSMEAKMESLAGPNNKTFGVSNGLEAKVERLTGLNNKTSSISYAVRSLDAKVEGLTEMSNKTFSISNAIKVLEAKVEGLRGLVNNKTFSISDAVKSLEKKVEALTELNNKTSSISGAVKSLEKKVEGLTEMINKTSGFSDAVNTLDAKMENIIRLINRTLFFTSQQPTPKPTVTSAAISSCQEQYLKDNSSKSQVFTLKFGLQTIPVYCHMGDFGCGGGGWTPVMKTDGTKRTFQYTSCIWTNKNGYNFAGGKTGFDTQETKLPTYWETNFSKICLGMKIGNQTNFIAFNKQASSLYSLIADGLYRSTSLGRNSWKALLGSQASLQRNCNREGFNTSGGRTSVRKARARIGILGNNENDCGTVNSRIGFGMQGIPDDSITCGVAAKLRSDNGDKFISSFGYILVQ</sequence>